<organism evidence="1 2">
    <name type="scientific">Strongyloides venezuelensis</name>
    <name type="common">Threadworm</name>
    <dbReference type="NCBI Taxonomy" id="75913"/>
    <lineage>
        <taxon>Eukaryota</taxon>
        <taxon>Metazoa</taxon>
        <taxon>Ecdysozoa</taxon>
        <taxon>Nematoda</taxon>
        <taxon>Chromadorea</taxon>
        <taxon>Rhabditida</taxon>
        <taxon>Tylenchina</taxon>
        <taxon>Panagrolaimomorpha</taxon>
        <taxon>Strongyloidoidea</taxon>
        <taxon>Strongyloididae</taxon>
        <taxon>Strongyloides</taxon>
    </lineage>
</organism>
<reference evidence="2" key="2">
    <citation type="submission" date="2015-08" db="UniProtKB">
        <authorList>
            <consortium name="WormBaseParasite"/>
        </authorList>
    </citation>
    <scope>IDENTIFICATION</scope>
</reference>
<reference evidence="1" key="1">
    <citation type="submission" date="2014-07" db="EMBL/GenBank/DDBJ databases">
        <authorList>
            <person name="Martin A.A"/>
            <person name="De Silva N."/>
        </authorList>
    </citation>
    <scope>NUCLEOTIDE SEQUENCE</scope>
</reference>
<proteinExistence type="predicted"/>
<name>A0A0K0G385_STRVS</name>
<protein>
    <submittedName>
        <fullName evidence="2">Uncharacterized protein</fullName>
    </submittedName>
</protein>
<keyword evidence="1" id="KW-1185">Reference proteome</keyword>
<dbReference type="Proteomes" id="UP000035680">
    <property type="component" value="Unassembled WGS sequence"/>
</dbReference>
<sequence length="235" mass="27613">MCSENKTNNLVEDEKVIDDEFKNSKIYKEVLASLIKPAKHQFNKQYSELNKRSKFDNRMAIIERKCHILKALFLMDQEYVVSVQFGNFIYNEKFGTFSIASIQNIIVGVKNEKIDKNEEKNFEKCQRENIVMALNKIANLNKNKKVKVSIINLDEKLLSFLDELQQGRTPSQFREDQDIKMWGIKFLRCTRMEMTLTLSQKTSSYLTDLMNDCCLKNFDVAVKDYAFSNIFYDNE</sequence>
<dbReference type="WBParaSite" id="SVE_1918600.1">
    <property type="protein sequence ID" value="SVE_1918600.1"/>
    <property type="gene ID" value="SVE_1918600"/>
</dbReference>
<accession>A0A0K0G385</accession>
<evidence type="ECO:0000313" key="2">
    <source>
        <dbReference type="WBParaSite" id="SVE_1918600.1"/>
    </source>
</evidence>
<evidence type="ECO:0000313" key="1">
    <source>
        <dbReference type="Proteomes" id="UP000035680"/>
    </source>
</evidence>
<dbReference type="AlphaFoldDB" id="A0A0K0G385"/>